<dbReference type="AlphaFoldDB" id="A0A517L3K7"/>
<dbReference type="GO" id="GO:0005743">
    <property type="term" value="C:mitochondrial inner membrane"/>
    <property type="evidence" value="ECO:0007669"/>
    <property type="project" value="UniProtKB-SubCell"/>
</dbReference>
<accession>A0A517L3K7</accession>
<evidence type="ECO:0000256" key="7">
    <source>
        <dbReference type="ARBA" id="ARBA00023128"/>
    </source>
</evidence>
<evidence type="ECO:0000256" key="9">
    <source>
        <dbReference type="RuleBase" id="RU363100"/>
    </source>
</evidence>
<dbReference type="Proteomes" id="UP000316270">
    <property type="component" value="Chromosome 4"/>
</dbReference>
<proteinExistence type="inferred from homology"/>
<dbReference type="PANTHER" id="PTHR14154">
    <property type="entry name" value="UPF0041 BRAIN PROTEIN 44-RELATED"/>
    <property type="match status" value="1"/>
</dbReference>
<keyword evidence="6" id="KW-1133">Transmembrane helix</keyword>
<keyword evidence="8" id="KW-0472">Membrane</keyword>
<evidence type="ECO:0000256" key="8">
    <source>
        <dbReference type="ARBA" id="ARBA00023136"/>
    </source>
</evidence>
<comment type="function">
    <text evidence="9">Mediates the uptake of pyruvate into mitochondria.</text>
</comment>
<evidence type="ECO:0000256" key="1">
    <source>
        <dbReference type="ARBA" id="ARBA00004448"/>
    </source>
</evidence>
<evidence type="ECO:0000313" key="10">
    <source>
        <dbReference type="EMBL" id="QDS70182.1"/>
    </source>
</evidence>
<dbReference type="STRING" id="50376.A0A517L3K7"/>
<reference evidence="10 11" key="1">
    <citation type="submission" date="2019-07" db="EMBL/GenBank/DDBJ databases">
        <title>Finished genome of Venturia effusa.</title>
        <authorList>
            <person name="Young C.A."/>
            <person name="Cox M.P."/>
            <person name="Ganley A.R.D."/>
            <person name="David W.J."/>
        </authorList>
    </citation>
    <scope>NUCLEOTIDE SEQUENCE [LARGE SCALE GENOMIC DNA]</scope>
    <source>
        <strain evidence="11">albino</strain>
    </source>
</reference>
<keyword evidence="11" id="KW-1185">Reference proteome</keyword>
<dbReference type="Pfam" id="PF03650">
    <property type="entry name" value="MPC"/>
    <property type="match status" value="1"/>
</dbReference>
<evidence type="ECO:0000256" key="3">
    <source>
        <dbReference type="ARBA" id="ARBA00022448"/>
    </source>
</evidence>
<organism evidence="10 11">
    <name type="scientific">Venturia effusa</name>
    <dbReference type="NCBI Taxonomy" id="50376"/>
    <lineage>
        <taxon>Eukaryota</taxon>
        <taxon>Fungi</taxon>
        <taxon>Dikarya</taxon>
        <taxon>Ascomycota</taxon>
        <taxon>Pezizomycotina</taxon>
        <taxon>Dothideomycetes</taxon>
        <taxon>Pleosporomycetidae</taxon>
        <taxon>Venturiales</taxon>
        <taxon>Venturiaceae</taxon>
        <taxon>Venturia</taxon>
    </lineage>
</organism>
<keyword evidence="4" id="KW-0812">Transmembrane</keyword>
<keyword evidence="7 9" id="KW-0496">Mitochondrion</keyword>
<comment type="subcellular location">
    <subcellularLocation>
        <location evidence="1 9">Mitochondrion inner membrane</location>
        <topology evidence="1 9">Multi-pass membrane protein</topology>
    </subcellularLocation>
</comment>
<dbReference type="EMBL" id="CP042188">
    <property type="protein sequence ID" value="QDS70182.1"/>
    <property type="molecule type" value="Genomic_DNA"/>
</dbReference>
<evidence type="ECO:0000256" key="2">
    <source>
        <dbReference type="ARBA" id="ARBA00006416"/>
    </source>
</evidence>
<keyword evidence="3 9" id="KW-0813">Transport</keyword>
<keyword evidence="5 9" id="KW-0999">Mitochondrion inner membrane</keyword>
<evidence type="ECO:0000256" key="6">
    <source>
        <dbReference type="ARBA" id="ARBA00022989"/>
    </source>
</evidence>
<dbReference type="GO" id="GO:0006850">
    <property type="term" value="P:pyruvate import into mitochondria"/>
    <property type="evidence" value="ECO:0007669"/>
    <property type="project" value="InterPro"/>
</dbReference>
<dbReference type="OrthoDB" id="869189at2759"/>
<evidence type="ECO:0000313" key="11">
    <source>
        <dbReference type="Proteomes" id="UP000316270"/>
    </source>
</evidence>
<dbReference type="InterPro" id="IPR005336">
    <property type="entry name" value="MPC"/>
</dbReference>
<sequence length="175" mass="19268">MPPRVPFRPLRTHQISALRPSFRQQLQQPLRFQRRYAATEAAPVAAESAFSKLWNSKVGPKTVHFWAPIMKLVIVLAGVADFAKPPESLSLNQNLALLSTGAIWTRWCFIIKPQNLFLAAINFGLGCVGAIQVTRITLYNNSLRKGGITETIKDEAKAEGQAIKDTAAAAKKTVT</sequence>
<protein>
    <recommendedName>
        <fullName evidence="9">Mitochondrial pyruvate carrier</fullName>
    </recommendedName>
</protein>
<name>A0A517L3K7_9PEZI</name>
<comment type="similarity">
    <text evidence="2 9">Belongs to the mitochondrial pyruvate carrier (MPC) (TC 2.A.105) family.</text>
</comment>
<evidence type="ECO:0000256" key="5">
    <source>
        <dbReference type="ARBA" id="ARBA00022792"/>
    </source>
</evidence>
<evidence type="ECO:0000256" key="4">
    <source>
        <dbReference type="ARBA" id="ARBA00022692"/>
    </source>
</evidence>
<gene>
    <name evidence="10" type="ORF">FKW77_006384</name>
</gene>